<dbReference type="EMBL" id="LR796597">
    <property type="protein sequence ID" value="CAB4153633.1"/>
    <property type="molecule type" value="Genomic_DNA"/>
</dbReference>
<feature type="transmembrane region" description="Helical" evidence="1">
    <location>
        <begin position="12"/>
        <end position="28"/>
    </location>
</feature>
<gene>
    <name evidence="2" type="ORF">UFOVP636_14</name>
</gene>
<organism evidence="2">
    <name type="scientific">uncultured Caudovirales phage</name>
    <dbReference type="NCBI Taxonomy" id="2100421"/>
    <lineage>
        <taxon>Viruses</taxon>
        <taxon>Duplodnaviria</taxon>
        <taxon>Heunggongvirae</taxon>
        <taxon>Uroviricota</taxon>
        <taxon>Caudoviricetes</taxon>
        <taxon>Peduoviridae</taxon>
        <taxon>Maltschvirus</taxon>
        <taxon>Maltschvirus maltsch</taxon>
    </lineage>
</organism>
<evidence type="ECO:0000256" key="1">
    <source>
        <dbReference type="SAM" id="Phobius"/>
    </source>
</evidence>
<protein>
    <submittedName>
        <fullName evidence="2">Uncharacterized protein</fullName>
    </submittedName>
</protein>
<proteinExistence type="predicted"/>
<evidence type="ECO:0000313" key="2">
    <source>
        <dbReference type="EMBL" id="CAB4153633.1"/>
    </source>
</evidence>
<name>A0A6J5N927_9CAUD</name>
<feature type="transmembrane region" description="Helical" evidence="1">
    <location>
        <begin position="34"/>
        <end position="54"/>
    </location>
</feature>
<sequence length="58" mass="6467">MSNHQQQVAEGLTGTITSIFLSIPAWLLDVEFAMKMLCLILSGIASIFTIVKMLKKKR</sequence>
<accession>A0A6J5N927</accession>
<keyword evidence="1" id="KW-0472">Membrane</keyword>
<reference evidence="2" key="1">
    <citation type="submission" date="2020-04" db="EMBL/GenBank/DDBJ databases">
        <authorList>
            <person name="Chiriac C."/>
            <person name="Salcher M."/>
            <person name="Ghai R."/>
            <person name="Kavagutti S V."/>
        </authorList>
    </citation>
    <scope>NUCLEOTIDE SEQUENCE</scope>
</reference>
<keyword evidence="1" id="KW-0812">Transmembrane</keyword>
<keyword evidence="1" id="KW-1133">Transmembrane helix</keyword>